<comment type="caution">
    <text evidence="2">The sequence shown here is derived from an EMBL/GenBank/DDBJ whole genome shotgun (WGS) entry which is preliminary data.</text>
</comment>
<dbReference type="RefSeq" id="WP_101467549.1">
    <property type="nucleotide sequence ID" value="NZ_PJMW01000002.1"/>
</dbReference>
<dbReference type="EMBL" id="PJMW01000002">
    <property type="protein sequence ID" value="PKV81914.1"/>
    <property type="molecule type" value="Genomic_DNA"/>
</dbReference>
<dbReference type="Proteomes" id="UP000233766">
    <property type="component" value="Unassembled WGS sequence"/>
</dbReference>
<dbReference type="GO" id="GO:0003677">
    <property type="term" value="F:DNA binding"/>
    <property type="evidence" value="ECO:0007669"/>
    <property type="project" value="UniProtKB-KW"/>
</dbReference>
<dbReference type="PROSITE" id="PS50995">
    <property type="entry name" value="HTH_MARR_2"/>
    <property type="match status" value="1"/>
</dbReference>
<dbReference type="InterPro" id="IPR039422">
    <property type="entry name" value="MarR/SlyA-like"/>
</dbReference>
<dbReference type="InterPro" id="IPR036388">
    <property type="entry name" value="WH-like_DNA-bd_sf"/>
</dbReference>
<protein>
    <submittedName>
        <fullName evidence="2">DNA-binding MarR family transcriptional regulator</fullName>
    </submittedName>
</protein>
<organism evidence="2 3">
    <name type="scientific">Nocardia fluminea</name>
    <dbReference type="NCBI Taxonomy" id="134984"/>
    <lineage>
        <taxon>Bacteria</taxon>
        <taxon>Bacillati</taxon>
        <taxon>Actinomycetota</taxon>
        <taxon>Actinomycetes</taxon>
        <taxon>Mycobacteriales</taxon>
        <taxon>Nocardiaceae</taxon>
        <taxon>Nocardia</taxon>
    </lineage>
</organism>
<proteinExistence type="predicted"/>
<dbReference type="SUPFAM" id="SSF46785">
    <property type="entry name" value="Winged helix' DNA-binding domain"/>
    <property type="match status" value="1"/>
</dbReference>
<dbReference type="AlphaFoldDB" id="A0A2N3VJX3"/>
<evidence type="ECO:0000313" key="3">
    <source>
        <dbReference type="Proteomes" id="UP000233766"/>
    </source>
</evidence>
<dbReference type="Gene3D" id="1.10.10.10">
    <property type="entry name" value="Winged helix-like DNA-binding domain superfamily/Winged helix DNA-binding domain"/>
    <property type="match status" value="1"/>
</dbReference>
<evidence type="ECO:0000313" key="2">
    <source>
        <dbReference type="EMBL" id="PKV81914.1"/>
    </source>
</evidence>
<keyword evidence="2" id="KW-0238">DNA-binding</keyword>
<name>A0A2N3VJX3_9NOCA</name>
<gene>
    <name evidence="2" type="ORF">ATK86_6387</name>
</gene>
<dbReference type="InterPro" id="IPR000835">
    <property type="entry name" value="HTH_MarR-typ"/>
</dbReference>
<dbReference type="GO" id="GO:0006950">
    <property type="term" value="P:response to stress"/>
    <property type="evidence" value="ECO:0007669"/>
    <property type="project" value="TreeGrafter"/>
</dbReference>
<reference evidence="2 3" key="1">
    <citation type="submission" date="2017-12" db="EMBL/GenBank/DDBJ databases">
        <title>Sequencing the genomes of 1000 Actinobacteria strains.</title>
        <authorList>
            <person name="Klenk H.-P."/>
        </authorList>
    </citation>
    <scope>NUCLEOTIDE SEQUENCE [LARGE SCALE GENOMIC DNA]</scope>
    <source>
        <strain evidence="2 3">DSM 44489</strain>
    </source>
</reference>
<dbReference type="InterPro" id="IPR036390">
    <property type="entry name" value="WH_DNA-bd_sf"/>
</dbReference>
<dbReference type="Pfam" id="PF01047">
    <property type="entry name" value="MarR"/>
    <property type="match status" value="1"/>
</dbReference>
<keyword evidence="3" id="KW-1185">Reference proteome</keyword>
<evidence type="ECO:0000259" key="1">
    <source>
        <dbReference type="PROSITE" id="PS50995"/>
    </source>
</evidence>
<dbReference type="GO" id="GO:0003700">
    <property type="term" value="F:DNA-binding transcription factor activity"/>
    <property type="evidence" value="ECO:0007669"/>
    <property type="project" value="InterPro"/>
</dbReference>
<feature type="domain" description="HTH marR-type" evidence="1">
    <location>
        <begin position="4"/>
        <end position="140"/>
    </location>
</feature>
<dbReference type="SMART" id="SM00347">
    <property type="entry name" value="HTH_MARR"/>
    <property type="match status" value="1"/>
</dbReference>
<dbReference type="PANTHER" id="PTHR33164:SF106">
    <property type="entry name" value="TRANSCRIPTIONAL REGULATORY PROTEIN"/>
    <property type="match status" value="1"/>
</dbReference>
<dbReference type="PRINTS" id="PR00598">
    <property type="entry name" value="HTHMARR"/>
</dbReference>
<dbReference type="PANTHER" id="PTHR33164">
    <property type="entry name" value="TRANSCRIPTIONAL REGULATOR, MARR FAMILY"/>
    <property type="match status" value="1"/>
</dbReference>
<sequence length="162" mass="17795">MSKDSEMIGEIGQQLRLLQRSFDTFDEAVAARLRLNRTDMRCLDVVLARGLLSAGELSSALRLSPAATTTVIDRLERAGYVSRAQDPGNRRRVLIEPTTDARRVAEVIFEPVGRAGAAALGRYDSDQLGLILDFLGTALRVHREQADLVAERTRNEGSASGW</sequence>
<accession>A0A2N3VJX3</accession>
<dbReference type="OrthoDB" id="3173926at2"/>